<organism evidence="2 3">
    <name type="scientific">Phycomyces blakesleeanus (strain ATCC 8743b / DSM 1359 / FGSC 10004 / NBRC 33097 / NRRL 1555)</name>
    <dbReference type="NCBI Taxonomy" id="763407"/>
    <lineage>
        <taxon>Eukaryota</taxon>
        <taxon>Fungi</taxon>
        <taxon>Fungi incertae sedis</taxon>
        <taxon>Mucoromycota</taxon>
        <taxon>Mucoromycotina</taxon>
        <taxon>Mucoromycetes</taxon>
        <taxon>Mucorales</taxon>
        <taxon>Phycomycetaceae</taxon>
        <taxon>Phycomyces</taxon>
    </lineage>
</organism>
<feature type="region of interest" description="Disordered" evidence="1">
    <location>
        <begin position="34"/>
        <end position="68"/>
    </location>
</feature>
<dbReference type="GeneID" id="29000249"/>
<dbReference type="RefSeq" id="XP_018290830.1">
    <property type="nucleotide sequence ID" value="XM_018439343.1"/>
</dbReference>
<accession>A0A163DQ30</accession>
<proteinExistence type="predicted"/>
<dbReference type="OrthoDB" id="2286123at2759"/>
<dbReference type="AlphaFoldDB" id="A0A163DQ30"/>
<sequence>MSATLGPIDPTAWPSSYGRSKRIDLEQFYTDILRQNTPPDKPTQTTTTITKRKGSIRNRPSCGRKVSFSVEPPTVHEYESEQTARMDAWSKLDTMMSECWPGHLIQPNQVTSYGEFKRSVMSQTQPISTHAVVPSYESFKKAASIDHFEQPITRKKSRALDIFFQNPPPPPVPLLPTISHLFIYSINMSATLGPIDPTAWPSSYGRSKRIDLEQFYTDILRQNTPPDKPTQTTTTITKRKGSIRNRPSCGRKVSFSVEPPTVHEYESEQTARMDAWSKLDTMMSECWPGHLIQPNQVTSYGEFKRSVMSQTQPISTHAVVPSYESFKKAASIDHFEQPITSTLGYESFKSTAAAAAAIAQNKPLQQTLVRQSSQPLPIRNLNQQSLNRQLSQPLSRPHIQSTPLPISSPHKNIKRQVPKPRKLDLRPIPNHQYVAQTDAIVPPSPASTISSTTSSISPVTPTANLIIDAPYKVEETMIPLAGTTPKKSTSGILAGLSIFQTLSRMGSLQKKKSH</sequence>
<dbReference type="VEuPathDB" id="FungiDB:PHYBLDRAFT_187178"/>
<dbReference type="InParanoid" id="A0A163DQ30"/>
<protein>
    <submittedName>
        <fullName evidence="2">Uncharacterized protein</fullName>
    </submittedName>
</protein>
<reference evidence="3" key="1">
    <citation type="submission" date="2015-06" db="EMBL/GenBank/DDBJ databases">
        <title>Expansion of signal transduction pathways in fungi by whole-genome duplication.</title>
        <authorList>
            <consortium name="DOE Joint Genome Institute"/>
            <person name="Corrochano L.M."/>
            <person name="Kuo A."/>
            <person name="Marcet-Houben M."/>
            <person name="Polaino S."/>
            <person name="Salamov A."/>
            <person name="Villalobos J.M."/>
            <person name="Alvarez M.I."/>
            <person name="Avalos J."/>
            <person name="Benito E.P."/>
            <person name="Benoit I."/>
            <person name="Burger G."/>
            <person name="Camino L.P."/>
            <person name="Canovas D."/>
            <person name="Cerda-Olmedo E."/>
            <person name="Cheng J.-F."/>
            <person name="Dominguez A."/>
            <person name="Elias M."/>
            <person name="Eslava A.P."/>
            <person name="Glaser F."/>
            <person name="Grimwood J."/>
            <person name="Gutierrez G."/>
            <person name="Heitman J."/>
            <person name="Henrissat B."/>
            <person name="Iturriaga E.A."/>
            <person name="Lang B.F."/>
            <person name="Lavin J.L."/>
            <person name="Lee S."/>
            <person name="Li W."/>
            <person name="Lindquist E."/>
            <person name="Lopez-Garcia S."/>
            <person name="Luque E.M."/>
            <person name="Marcos A.T."/>
            <person name="Martin J."/>
            <person name="McCluskey K."/>
            <person name="Medina H.R."/>
            <person name="Miralles-Duran A."/>
            <person name="Miyazaki A."/>
            <person name="Munoz-Torres E."/>
            <person name="Oguiza J.A."/>
            <person name="Ohm R."/>
            <person name="Olmedo M."/>
            <person name="Orejas M."/>
            <person name="Ortiz-Castellanos L."/>
            <person name="Pisabarro A.G."/>
            <person name="Rodriguez-Romero J."/>
            <person name="Ruiz-Herrera J."/>
            <person name="Ruiz-Vazquez R."/>
            <person name="Sanz C."/>
            <person name="Schackwitz W."/>
            <person name="Schmutz J."/>
            <person name="Shahriari M."/>
            <person name="Shelest E."/>
            <person name="Silva-Franco F."/>
            <person name="Soanes D."/>
            <person name="Syed K."/>
            <person name="Tagua V.G."/>
            <person name="Talbot N.J."/>
            <person name="Thon M."/>
            <person name="De vries R.P."/>
            <person name="Wiebenga A."/>
            <person name="Yadav J.S."/>
            <person name="Braun E.L."/>
            <person name="Baker S."/>
            <person name="Garre V."/>
            <person name="Horwitz B."/>
            <person name="Torres-Martinez S."/>
            <person name="Idnurm A."/>
            <person name="Herrera-Estrella A."/>
            <person name="Gabaldon T."/>
            <person name="Grigoriev I.V."/>
        </authorList>
    </citation>
    <scope>NUCLEOTIDE SEQUENCE [LARGE SCALE GENOMIC DNA]</scope>
    <source>
        <strain evidence="3">NRRL 1555(-)</strain>
    </source>
</reference>
<dbReference type="Proteomes" id="UP000077315">
    <property type="component" value="Unassembled WGS sequence"/>
</dbReference>
<keyword evidence="3" id="KW-1185">Reference proteome</keyword>
<dbReference type="EMBL" id="KV440982">
    <property type="protein sequence ID" value="OAD72790.1"/>
    <property type="molecule type" value="Genomic_DNA"/>
</dbReference>
<evidence type="ECO:0000313" key="2">
    <source>
        <dbReference type="EMBL" id="OAD72790.1"/>
    </source>
</evidence>
<name>A0A163DQ30_PHYB8</name>
<evidence type="ECO:0000256" key="1">
    <source>
        <dbReference type="SAM" id="MobiDB-lite"/>
    </source>
</evidence>
<feature type="region of interest" description="Disordered" evidence="1">
    <location>
        <begin position="395"/>
        <end position="418"/>
    </location>
</feature>
<gene>
    <name evidence="2" type="ORF">PHYBLDRAFT_187178</name>
</gene>
<feature type="region of interest" description="Disordered" evidence="1">
    <location>
        <begin position="223"/>
        <end position="255"/>
    </location>
</feature>
<evidence type="ECO:0000313" key="3">
    <source>
        <dbReference type="Proteomes" id="UP000077315"/>
    </source>
</evidence>